<protein>
    <recommendedName>
        <fullName evidence="4">Thioredoxin domain-containing protein</fullName>
    </recommendedName>
</protein>
<feature type="transmembrane region" description="Helical" evidence="1">
    <location>
        <begin position="49"/>
        <end position="72"/>
    </location>
</feature>
<accession>A0A9D1HKC4</accession>
<keyword evidence="1" id="KW-0812">Transmembrane</keyword>
<evidence type="ECO:0000313" key="2">
    <source>
        <dbReference type="EMBL" id="HIU10612.1"/>
    </source>
</evidence>
<dbReference type="InterPro" id="IPR046698">
    <property type="entry name" value="PedC-like"/>
</dbReference>
<dbReference type="Proteomes" id="UP000824124">
    <property type="component" value="Unassembled WGS sequence"/>
</dbReference>
<keyword evidence="1" id="KW-0472">Membrane</keyword>
<feature type="transmembrane region" description="Helical" evidence="1">
    <location>
        <begin position="7"/>
        <end position="29"/>
    </location>
</feature>
<reference evidence="2" key="2">
    <citation type="journal article" date="2021" name="PeerJ">
        <title>Extensive microbial diversity within the chicken gut microbiome revealed by metagenomics and culture.</title>
        <authorList>
            <person name="Gilroy R."/>
            <person name="Ravi A."/>
            <person name="Getino M."/>
            <person name="Pursley I."/>
            <person name="Horton D.L."/>
            <person name="Alikhan N.F."/>
            <person name="Baker D."/>
            <person name="Gharbi K."/>
            <person name="Hall N."/>
            <person name="Watson M."/>
            <person name="Adriaenssens E.M."/>
            <person name="Foster-Nyarko E."/>
            <person name="Jarju S."/>
            <person name="Secka A."/>
            <person name="Antonio M."/>
            <person name="Oren A."/>
            <person name="Chaudhuri R.R."/>
            <person name="La Ragione R."/>
            <person name="Hildebrand F."/>
            <person name="Pallen M.J."/>
        </authorList>
    </citation>
    <scope>NUCLEOTIDE SEQUENCE</scope>
    <source>
        <strain evidence="2">2830</strain>
    </source>
</reference>
<name>A0A9D1HKC4_9FIRM</name>
<reference evidence="2" key="1">
    <citation type="submission" date="2020-10" db="EMBL/GenBank/DDBJ databases">
        <authorList>
            <person name="Gilroy R."/>
        </authorList>
    </citation>
    <scope>NUCLEOTIDE SEQUENCE</scope>
    <source>
        <strain evidence="2">2830</strain>
    </source>
</reference>
<organism evidence="2 3">
    <name type="scientific">Candidatus Avidehalobacter gallistercoris</name>
    <dbReference type="NCBI Taxonomy" id="2840694"/>
    <lineage>
        <taxon>Bacteria</taxon>
        <taxon>Bacillati</taxon>
        <taxon>Bacillota</taxon>
        <taxon>Clostridia</taxon>
        <taxon>Eubacteriales</taxon>
        <taxon>Peptococcaceae</taxon>
        <taxon>Peptococcaceae incertae sedis</taxon>
        <taxon>Candidatus Avidehalobacter</taxon>
    </lineage>
</organism>
<evidence type="ECO:0008006" key="4">
    <source>
        <dbReference type="Google" id="ProtNLM"/>
    </source>
</evidence>
<dbReference type="Pfam" id="PF20207">
    <property type="entry name" value="DUF6568"/>
    <property type="match status" value="1"/>
</dbReference>
<sequence>MAVLQRISVLLIFVDMLLAFPLSPLMLSLSERYYTLLNYPMAEVISPFYDIHFTAICLYGHLVIIPAFILAYICKRRCFVNAFFATGLVFMALVLLIAFNEHYFAARAEKYYNPETVQSTMVEIDLQQLEDLQDSTEETMIYFGRPSCAHCNEIKPNLDILVNNSHSLVYYYNTEQDREDNHDAMQAVLD</sequence>
<dbReference type="EMBL" id="DVMH01000027">
    <property type="protein sequence ID" value="HIU10612.1"/>
    <property type="molecule type" value="Genomic_DNA"/>
</dbReference>
<gene>
    <name evidence="2" type="ORF">IAB00_05150</name>
</gene>
<comment type="caution">
    <text evidence="2">The sequence shown here is derived from an EMBL/GenBank/DDBJ whole genome shotgun (WGS) entry which is preliminary data.</text>
</comment>
<feature type="non-terminal residue" evidence="2">
    <location>
        <position position="190"/>
    </location>
</feature>
<dbReference type="InterPro" id="IPR036249">
    <property type="entry name" value="Thioredoxin-like_sf"/>
</dbReference>
<dbReference type="SUPFAM" id="SSF52833">
    <property type="entry name" value="Thioredoxin-like"/>
    <property type="match status" value="1"/>
</dbReference>
<dbReference type="Gene3D" id="3.40.30.10">
    <property type="entry name" value="Glutaredoxin"/>
    <property type="match status" value="1"/>
</dbReference>
<evidence type="ECO:0000313" key="3">
    <source>
        <dbReference type="Proteomes" id="UP000824124"/>
    </source>
</evidence>
<dbReference type="AlphaFoldDB" id="A0A9D1HKC4"/>
<keyword evidence="1" id="KW-1133">Transmembrane helix</keyword>
<feature type="transmembrane region" description="Helical" evidence="1">
    <location>
        <begin position="79"/>
        <end position="99"/>
    </location>
</feature>
<evidence type="ECO:0000256" key="1">
    <source>
        <dbReference type="SAM" id="Phobius"/>
    </source>
</evidence>
<proteinExistence type="predicted"/>